<dbReference type="EMBL" id="UOEF01000016">
    <property type="protein sequence ID" value="VAV87546.1"/>
    <property type="molecule type" value="Genomic_DNA"/>
</dbReference>
<dbReference type="PANTHER" id="PTHR43777">
    <property type="entry name" value="MOLYBDENUM COFACTOR CYTIDYLYLTRANSFERASE"/>
    <property type="match status" value="1"/>
</dbReference>
<keyword evidence="2" id="KW-0548">Nucleotidyltransferase</keyword>
<dbReference type="PANTHER" id="PTHR43777:SF1">
    <property type="entry name" value="MOLYBDENUM COFACTOR CYTIDYLYLTRANSFERASE"/>
    <property type="match status" value="1"/>
</dbReference>
<sequence length="208" mass="22604">MLPQIERILKRSMGNGVALAILAAGSSRRFGTQDKLAALLHKKMLGLHAAETLANIAFAHRFVIASKSDHPCTNRWREMGYSIVTNGHAEFGQSTSVRLAAQTARGVGTRGLCICLADMPFVTGEHIHNLLKAFQQADHSQTIASASSGRPMPPAIFPASQFHKLESLEGDQGARLLLKKARHIHVNAPVLMDIDTPETLQELNQQTA</sequence>
<feature type="domain" description="MobA-like NTP transferase" evidence="1">
    <location>
        <begin position="20"/>
        <end position="181"/>
    </location>
</feature>
<reference evidence="2" key="1">
    <citation type="submission" date="2018-06" db="EMBL/GenBank/DDBJ databases">
        <authorList>
            <person name="Zhirakovskaya E."/>
        </authorList>
    </citation>
    <scope>NUCLEOTIDE SEQUENCE</scope>
</reference>
<protein>
    <submittedName>
        <fullName evidence="2">CTP:molybdopterin cytidylyltransferase</fullName>
    </submittedName>
</protein>
<dbReference type="GO" id="GO:0016779">
    <property type="term" value="F:nucleotidyltransferase activity"/>
    <property type="evidence" value="ECO:0007669"/>
    <property type="project" value="UniProtKB-KW"/>
</dbReference>
<dbReference type="InterPro" id="IPR025877">
    <property type="entry name" value="MobA-like_NTP_Trfase"/>
</dbReference>
<evidence type="ECO:0000259" key="1">
    <source>
        <dbReference type="Pfam" id="PF12804"/>
    </source>
</evidence>
<accession>A0A3B0RFB3</accession>
<dbReference type="InterPro" id="IPR029044">
    <property type="entry name" value="Nucleotide-diphossugar_trans"/>
</dbReference>
<keyword evidence="2" id="KW-0808">Transferase</keyword>
<evidence type="ECO:0000313" key="2">
    <source>
        <dbReference type="EMBL" id="VAV87546.1"/>
    </source>
</evidence>
<dbReference type="CDD" id="cd04182">
    <property type="entry name" value="GT_2_like_f"/>
    <property type="match status" value="1"/>
</dbReference>
<dbReference type="Gene3D" id="3.90.550.10">
    <property type="entry name" value="Spore Coat Polysaccharide Biosynthesis Protein SpsA, Chain A"/>
    <property type="match status" value="1"/>
</dbReference>
<dbReference type="AlphaFoldDB" id="A0A3B0RFB3"/>
<proteinExistence type="predicted"/>
<dbReference type="SUPFAM" id="SSF53448">
    <property type="entry name" value="Nucleotide-diphospho-sugar transferases"/>
    <property type="match status" value="1"/>
</dbReference>
<name>A0A3B0RFB3_9ZZZZ</name>
<dbReference type="Pfam" id="PF12804">
    <property type="entry name" value="NTP_transf_3"/>
    <property type="match status" value="1"/>
</dbReference>
<organism evidence="2">
    <name type="scientific">hydrothermal vent metagenome</name>
    <dbReference type="NCBI Taxonomy" id="652676"/>
    <lineage>
        <taxon>unclassified sequences</taxon>
        <taxon>metagenomes</taxon>
        <taxon>ecological metagenomes</taxon>
    </lineage>
</organism>
<gene>
    <name evidence="2" type="ORF">MNBD_ALPHA04-227</name>
</gene>